<dbReference type="AlphaFoldDB" id="A0A271J3Q8"/>
<reference evidence="5 6" key="1">
    <citation type="submission" date="2016-11" db="EMBL/GenBank/DDBJ databases">
        <title>Study of marine rhodopsin-containing bacteria.</title>
        <authorList>
            <person name="Yoshizawa S."/>
            <person name="Kumagai Y."/>
            <person name="Kogure K."/>
        </authorList>
    </citation>
    <scope>NUCLEOTIDE SEQUENCE [LARGE SCALE GENOMIC DNA]</scope>
    <source>
        <strain evidence="5 6">SAORIC-28</strain>
    </source>
</reference>
<dbReference type="PANTHER" id="PTHR43434:SF1">
    <property type="entry name" value="PHOSPHOGLYCOLATE PHOSPHATASE"/>
    <property type="match status" value="1"/>
</dbReference>
<evidence type="ECO:0000313" key="5">
    <source>
        <dbReference type="EMBL" id="PAP78156.1"/>
    </source>
</evidence>
<gene>
    <name evidence="5" type="ORF">BSZ37_17810</name>
</gene>
<dbReference type="Proteomes" id="UP000216339">
    <property type="component" value="Unassembled WGS sequence"/>
</dbReference>
<sequence length="226" mass="24029">MPVLLFDIDGTLLQSNGVGRQSVNAALAALAGETFDFSDITFSGKTDRQIFREVLEAGRRCGLDVSADQADRFGELYQREMEQNLPAATVEALPGAVDLVRQLADDDAEVGMLTGNLEPLAYAKVERIGLGEAELPFGAFGSDHHDRNALPAVAAQRASERYGREVPTSELVIIGDTPRDIACARAAGALVVAVATGRFDARQLREADVVLDSLEAFSLDALPAAA</sequence>
<comment type="catalytic activity">
    <reaction evidence="1">
        <text>2-phosphoglycolate + H2O = glycolate + phosphate</text>
        <dbReference type="Rhea" id="RHEA:14369"/>
        <dbReference type="ChEBI" id="CHEBI:15377"/>
        <dbReference type="ChEBI" id="CHEBI:29805"/>
        <dbReference type="ChEBI" id="CHEBI:43474"/>
        <dbReference type="ChEBI" id="CHEBI:58033"/>
        <dbReference type="EC" id="3.1.3.18"/>
    </reaction>
</comment>
<dbReference type="EMBL" id="MQWD01000001">
    <property type="protein sequence ID" value="PAP78156.1"/>
    <property type="molecule type" value="Genomic_DNA"/>
</dbReference>
<dbReference type="GO" id="GO:0006281">
    <property type="term" value="P:DNA repair"/>
    <property type="evidence" value="ECO:0007669"/>
    <property type="project" value="TreeGrafter"/>
</dbReference>
<organism evidence="5 6">
    <name type="scientific">Rubrivirga marina</name>
    <dbReference type="NCBI Taxonomy" id="1196024"/>
    <lineage>
        <taxon>Bacteria</taxon>
        <taxon>Pseudomonadati</taxon>
        <taxon>Rhodothermota</taxon>
        <taxon>Rhodothermia</taxon>
        <taxon>Rhodothermales</taxon>
        <taxon>Rubricoccaceae</taxon>
        <taxon>Rubrivirga</taxon>
    </lineage>
</organism>
<evidence type="ECO:0000256" key="2">
    <source>
        <dbReference type="ARBA" id="ARBA00004818"/>
    </source>
</evidence>
<dbReference type="InterPro" id="IPR023198">
    <property type="entry name" value="PGP-like_dom2"/>
</dbReference>
<dbReference type="EC" id="3.1.3.18" evidence="4"/>
<evidence type="ECO:0000256" key="3">
    <source>
        <dbReference type="ARBA" id="ARBA00006171"/>
    </source>
</evidence>
<comment type="caution">
    <text evidence="5">The sequence shown here is derived from an EMBL/GenBank/DDBJ whole genome shotgun (WGS) entry which is preliminary data.</text>
</comment>
<dbReference type="SUPFAM" id="SSF56784">
    <property type="entry name" value="HAD-like"/>
    <property type="match status" value="1"/>
</dbReference>
<name>A0A271J3Q8_9BACT</name>
<dbReference type="Gene3D" id="1.10.150.240">
    <property type="entry name" value="Putative phosphatase, domain 2"/>
    <property type="match status" value="1"/>
</dbReference>
<evidence type="ECO:0000256" key="1">
    <source>
        <dbReference type="ARBA" id="ARBA00000830"/>
    </source>
</evidence>
<comment type="similarity">
    <text evidence="3">Belongs to the HAD-like hydrolase superfamily. CbbY/CbbZ/Gph/YieH family.</text>
</comment>
<dbReference type="PANTHER" id="PTHR43434">
    <property type="entry name" value="PHOSPHOGLYCOLATE PHOSPHATASE"/>
    <property type="match status" value="1"/>
</dbReference>
<dbReference type="InterPro" id="IPR036412">
    <property type="entry name" value="HAD-like_sf"/>
</dbReference>
<dbReference type="InterPro" id="IPR050155">
    <property type="entry name" value="HAD-like_hydrolase_sf"/>
</dbReference>
<dbReference type="GO" id="GO:0008967">
    <property type="term" value="F:phosphoglycolate phosphatase activity"/>
    <property type="evidence" value="ECO:0007669"/>
    <property type="project" value="UniProtKB-EC"/>
</dbReference>
<dbReference type="Pfam" id="PF00702">
    <property type="entry name" value="Hydrolase"/>
    <property type="match status" value="1"/>
</dbReference>
<dbReference type="OrthoDB" id="9807630at2"/>
<protein>
    <recommendedName>
        <fullName evidence="4">phosphoglycolate phosphatase</fullName>
        <ecNumber evidence="4">3.1.3.18</ecNumber>
    </recommendedName>
</protein>
<keyword evidence="6" id="KW-1185">Reference proteome</keyword>
<evidence type="ECO:0000313" key="6">
    <source>
        <dbReference type="Proteomes" id="UP000216339"/>
    </source>
</evidence>
<proteinExistence type="inferred from homology"/>
<dbReference type="Gene3D" id="3.40.50.1000">
    <property type="entry name" value="HAD superfamily/HAD-like"/>
    <property type="match status" value="1"/>
</dbReference>
<evidence type="ECO:0000256" key="4">
    <source>
        <dbReference type="ARBA" id="ARBA00013078"/>
    </source>
</evidence>
<comment type="pathway">
    <text evidence="2">Organic acid metabolism; glycolate biosynthesis; glycolate from 2-phosphoglycolate: step 1/1.</text>
</comment>
<accession>A0A271J3Q8</accession>
<dbReference type="InterPro" id="IPR023214">
    <property type="entry name" value="HAD_sf"/>
</dbReference>
<dbReference type="RefSeq" id="WP_095511835.1">
    <property type="nucleotide sequence ID" value="NZ_MQWD01000001.1"/>
</dbReference>